<comment type="pathway">
    <text evidence="3">Quinol/quinone metabolism; 1,4-dihydroxy-2-naphthoate biosynthesis; 1,4-dihydroxy-2-naphthoate from chorismate: step 3/7.</text>
</comment>
<evidence type="ECO:0000256" key="1">
    <source>
        <dbReference type="ARBA" id="ARBA00022428"/>
    </source>
</evidence>
<comment type="subunit">
    <text evidence="3">Monomer.</text>
</comment>
<dbReference type="NCBIfam" id="TIGR03695">
    <property type="entry name" value="menH_SHCHC"/>
    <property type="match status" value="1"/>
</dbReference>
<accession>A0A1M7ML20</accession>
<dbReference type="EC" id="4.2.99.20" evidence="3"/>
<gene>
    <name evidence="3" type="primary">menH</name>
    <name evidence="5" type="ORF">SAMN05216179_1265</name>
</gene>
<dbReference type="HAMAP" id="MF_01660">
    <property type="entry name" value="MenH"/>
    <property type="match status" value="1"/>
</dbReference>
<dbReference type="RefSeq" id="WP_073200806.1">
    <property type="nucleotide sequence ID" value="NZ_FRCZ01000002.1"/>
</dbReference>
<proteinExistence type="inferred from homology"/>
<dbReference type="AlphaFoldDB" id="A0A1M7ML20"/>
<dbReference type="PANTHER" id="PTHR42916">
    <property type="entry name" value="2-SUCCINYL-5-ENOLPYRUVYL-6-HYDROXY-3-CYCLOHEXENE-1-CARBOXYLATE SYNTHASE"/>
    <property type="match status" value="1"/>
</dbReference>
<dbReference type="PRINTS" id="PR00111">
    <property type="entry name" value="ABHYDROLASE"/>
</dbReference>
<dbReference type="OrthoDB" id="9808398at2"/>
<name>A0A1M7ML20_9BACI</name>
<keyword evidence="6" id="KW-1185">Reference proteome</keyword>
<dbReference type="GO" id="GO:0009234">
    <property type="term" value="P:menaquinone biosynthetic process"/>
    <property type="evidence" value="ECO:0007669"/>
    <property type="project" value="UniProtKB-UniRule"/>
</dbReference>
<dbReference type="GO" id="GO:0070205">
    <property type="term" value="F:2-succinyl-6-hydroxy-2,4-cyclohexadiene-1-carboxylate synthase activity"/>
    <property type="evidence" value="ECO:0007669"/>
    <property type="project" value="UniProtKB-UniRule"/>
</dbReference>
<dbReference type="PANTHER" id="PTHR42916:SF1">
    <property type="entry name" value="PROTEIN PHYLLO, CHLOROPLASTIC"/>
    <property type="match status" value="1"/>
</dbReference>
<comment type="function">
    <text evidence="3">Catalyzes a proton abstraction reaction that results in 2,5-elimination of pyruvate from 2-succinyl-5-enolpyruvyl-6-hydroxy-3-cyclohexene-1-carboxylate (SEPHCHC) and the formation of 2-succinyl-6-hydroxy-2,4-cyclohexadiene-1-carboxylate (SHCHC).</text>
</comment>
<dbReference type="STRING" id="1027249.SAMN05216179_1265"/>
<evidence type="ECO:0000256" key="3">
    <source>
        <dbReference type="HAMAP-Rule" id="MF_01660"/>
    </source>
</evidence>
<protein>
    <recommendedName>
        <fullName evidence="3">Putative 2-succinyl-6-hydroxy-2,4-cyclohexadiene-1-carboxylate synthase</fullName>
        <shortName evidence="3">SHCHC synthase</shortName>
        <ecNumber evidence="3">4.2.99.20</ecNumber>
    </recommendedName>
</protein>
<sequence>MQVKVRDNSYWVERYGKGKPIVFLHGFTASTRTWQSILAFFPEYECILIDLPGHGQTKASVHSMEECCADLKTLMAHLQLDQIDLVGYSMGGRTALSFACYYPEMIRTLSLESASPGLKEKQDRQERQEKDQQLADFILHHKIEDFVDKWENLPLFDSQKQLPIEKRLAIREERLTQDRKGLALSLEVMGTGVMSSWWNKLFDLTFPVLLIVGEWDYKFVTVNRKMNECLPNSKIVVIEEAGHAIHVEQSKKFGTIVEDFIMTQTSR</sequence>
<evidence type="ECO:0000313" key="5">
    <source>
        <dbReference type="EMBL" id="SHM91629.1"/>
    </source>
</evidence>
<dbReference type="InterPro" id="IPR022485">
    <property type="entry name" value="SHCHC_synthase_MenH"/>
</dbReference>
<dbReference type="Proteomes" id="UP000184184">
    <property type="component" value="Unassembled WGS sequence"/>
</dbReference>
<dbReference type="UniPathway" id="UPA01057">
    <property type="reaction ID" value="UER00900"/>
</dbReference>
<dbReference type="InterPro" id="IPR000073">
    <property type="entry name" value="AB_hydrolase_1"/>
</dbReference>
<dbReference type="SUPFAM" id="SSF53474">
    <property type="entry name" value="alpha/beta-Hydrolases"/>
    <property type="match status" value="1"/>
</dbReference>
<reference evidence="5 6" key="1">
    <citation type="submission" date="2016-11" db="EMBL/GenBank/DDBJ databases">
        <authorList>
            <person name="Jaros S."/>
            <person name="Januszkiewicz K."/>
            <person name="Wedrychowicz H."/>
        </authorList>
    </citation>
    <scope>NUCLEOTIDE SEQUENCE [LARGE SCALE GENOMIC DNA]</scope>
    <source>
        <strain evidence="5 6">CGMCC 1.10681</strain>
    </source>
</reference>
<evidence type="ECO:0000259" key="4">
    <source>
        <dbReference type="Pfam" id="PF00561"/>
    </source>
</evidence>
<keyword evidence="2 3" id="KW-0456">Lyase</keyword>
<comment type="similarity">
    <text evidence="3">Belongs to the AB hydrolase superfamily. MenH family.</text>
</comment>
<keyword evidence="1 3" id="KW-0474">Menaquinone biosynthesis</keyword>
<dbReference type="EMBL" id="FRCZ01000002">
    <property type="protein sequence ID" value="SHM91629.1"/>
    <property type="molecule type" value="Genomic_DNA"/>
</dbReference>
<evidence type="ECO:0000256" key="2">
    <source>
        <dbReference type="ARBA" id="ARBA00023239"/>
    </source>
</evidence>
<comment type="pathway">
    <text evidence="3">Quinol/quinone metabolism; menaquinone biosynthesis.</text>
</comment>
<comment type="catalytic activity">
    <reaction evidence="3">
        <text>5-enolpyruvoyl-6-hydroxy-2-succinyl-cyclohex-3-ene-1-carboxylate = (1R,6R)-6-hydroxy-2-succinyl-cyclohexa-2,4-diene-1-carboxylate + pyruvate</text>
        <dbReference type="Rhea" id="RHEA:25597"/>
        <dbReference type="ChEBI" id="CHEBI:15361"/>
        <dbReference type="ChEBI" id="CHEBI:58689"/>
        <dbReference type="ChEBI" id="CHEBI:58818"/>
        <dbReference type="EC" id="4.2.99.20"/>
    </reaction>
</comment>
<dbReference type="Pfam" id="PF00561">
    <property type="entry name" value="Abhydrolase_1"/>
    <property type="match status" value="1"/>
</dbReference>
<organism evidence="5 6">
    <name type="scientific">Gracilibacillus kekensis</name>
    <dbReference type="NCBI Taxonomy" id="1027249"/>
    <lineage>
        <taxon>Bacteria</taxon>
        <taxon>Bacillati</taxon>
        <taxon>Bacillota</taxon>
        <taxon>Bacilli</taxon>
        <taxon>Bacillales</taxon>
        <taxon>Bacillaceae</taxon>
        <taxon>Gracilibacillus</taxon>
    </lineage>
</organism>
<dbReference type="Gene3D" id="3.40.50.1820">
    <property type="entry name" value="alpha/beta hydrolase"/>
    <property type="match status" value="1"/>
</dbReference>
<dbReference type="UniPathway" id="UPA00079"/>
<dbReference type="InterPro" id="IPR029058">
    <property type="entry name" value="AB_hydrolase_fold"/>
</dbReference>
<feature type="domain" description="AB hydrolase-1" evidence="4">
    <location>
        <begin position="19"/>
        <end position="248"/>
    </location>
</feature>
<evidence type="ECO:0000313" key="6">
    <source>
        <dbReference type="Proteomes" id="UP000184184"/>
    </source>
</evidence>